<protein>
    <recommendedName>
        <fullName evidence="5">acetyl-CoA C-acyltransferase</fullName>
        <ecNumber evidence="5">2.3.1.16</ecNumber>
    </recommendedName>
</protein>
<dbReference type="InterPro" id="IPR020613">
    <property type="entry name" value="Thiolase_CS"/>
</dbReference>
<dbReference type="Pfam" id="PF02803">
    <property type="entry name" value="Thiolase_C"/>
    <property type="match status" value="1"/>
</dbReference>
<dbReference type="NCBIfam" id="TIGR01930">
    <property type="entry name" value="AcCoA-C-Actrans"/>
    <property type="match status" value="1"/>
</dbReference>
<dbReference type="PROSITE" id="PS00099">
    <property type="entry name" value="THIOLASE_3"/>
    <property type="match status" value="1"/>
</dbReference>
<comment type="caution">
    <text evidence="9">The sequence shown here is derived from an EMBL/GenBank/DDBJ whole genome shotgun (WGS) entry which is preliminary data.</text>
</comment>
<sequence>MSKTAYIIDGYRSPVGKSHKGAFKNMRSDDIAVQVVNHLLKEVPNIDPEQIDDLILGCAYPEAEQGMQMARLISLMALPMSVPGLTINRFCGSGLEAMAIAVQRIQSGMADVIIAGGTESMTLIAEGGTKFSPNPEMVQKHPDYFINMGLTAENVAAKYGISREHQDVFALESHKKAWRALVEHKFEDEIVPIIANGRKIDVDGNVKNISERIDQDEHFRPTTSLDALAKLKPAFKKGGTVTAGNSSPLSDGAAFTLIASEDFVKKHNLTPKARMLGYGATGVHPAFMGIGPVEAVPMVLGKAGLGLEDIDLYELNEAFAAQALAVIQELELDPEKVNVNGGAIALGHPLGATGTKLAIHLIHEMRRRNSKYGMVTACTAGGQGVAGIFENLQN</sequence>
<evidence type="ECO:0000259" key="7">
    <source>
        <dbReference type="Pfam" id="PF00108"/>
    </source>
</evidence>
<evidence type="ECO:0000256" key="2">
    <source>
        <dbReference type="ARBA" id="ARBA00010982"/>
    </source>
</evidence>
<name>A0ABT5XX12_9FLAO</name>
<keyword evidence="4 6" id="KW-0012">Acyltransferase</keyword>
<dbReference type="InterPro" id="IPR020610">
    <property type="entry name" value="Thiolase_AS"/>
</dbReference>
<dbReference type="InterPro" id="IPR016039">
    <property type="entry name" value="Thiolase-like"/>
</dbReference>
<evidence type="ECO:0000256" key="4">
    <source>
        <dbReference type="ARBA" id="ARBA00023315"/>
    </source>
</evidence>
<dbReference type="Gene3D" id="3.40.47.10">
    <property type="match status" value="1"/>
</dbReference>
<accession>A0ABT5XX12</accession>
<dbReference type="InterPro" id="IPR020616">
    <property type="entry name" value="Thiolase_N"/>
</dbReference>
<keyword evidence="10" id="KW-1185">Reference proteome</keyword>
<reference evidence="9 10" key="1">
    <citation type="submission" date="2023-03" db="EMBL/GenBank/DDBJ databases">
        <title>Muricauda XX sp. nov. and Muricauda XXX sp. nov., two novel species isolated from Okinawa Trough.</title>
        <authorList>
            <person name="Cao W."/>
            <person name="Deng X."/>
        </authorList>
    </citation>
    <scope>NUCLEOTIDE SEQUENCE [LARGE SCALE GENOMIC DNA]</scope>
    <source>
        <strain evidence="9 10">334s03</strain>
    </source>
</reference>
<feature type="domain" description="Thiolase N-terminal" evidence="7">
    <location>
        <begin position="6"/>
        <end position="262"/>
    </location>
</feature>
<comment type="pathway">
    <text evidence="1">Lipid metabolism.</text>
</comment>
<evidence type="ECO:0000313" key="10">
    <source>
        <dbReference type="Proteomes" id="UP001221366"/>
    </source>
</evidence>
<dbReference type="RefSeq" id="WP_275614879.1">
    <property type="nucleotide sequence ID" value="NZ_JARFVB010000002.1"/>
</dbReference>
<gene>
    <name evidence="9" type="ORF">PY092_05695</name>
</gene>
<dbReference type="Pfam" id="PF00108">
    <property type="entry name" value="Thiolase_N"/>
    <property type="match status" value="1"/>
</dbReference>
<dbReference type="PROSITE" id="PS00098">
    <property type="entry name" value="THIOLASE_1"/>
    <property type="match status" value="1"/>
</dbReference>
<dbReference type="Proteomes" id="UP001221366">
    <property type="component" value="Unassembled WGS sequence"/>
</dbReference>
<dbReference type="CDD" id="cd00751">
    <property type="entry name" value="thiolase"/>
    <property type="match status" value="1"/>
</dbReference>
<comment type="similarity">
    <text evidence="2 6">Belongs to the thiolase-like superfamily. Thiolase family.</text>
</comment>
<keyword evidence="3 6" id="KW-0808">Transferase</keyword>
<evidence type="ECO:0000256" key="1">
    <source>
        <dbReference type="ARBA" id="ARBA00005189"/>
    </source>
</evidence>
<dbReference type="InterPro" id="IPR002155">
    <property type="entry name" value="Thiolase"/>
</dbReference>
<evidence type="ECO:0000256" key="3">
    <source>
        <dbReference type="ARBA" id="ARBA00022679"/>
    </source>
</evidence>
<dbReference type="EMBL" id="JARFVB010000002">
    <property type="protein sequence ID" value="MDF0715633.1"/>
    <property type="molecule type" value="Genomic_DNA"/>
</dbReference>
<proteinExistence type="inferred from homology"/>
<evidence type="ECO:0000256" key="5">
    <source>
        <dbReference type="ARBA" id="ARBA00024073"/>
    </source>
</evidence>
<feature type="domain" description="Thiolase C-terminal" evidence="8">
    <location>
        <begin position="269"/>
        <end position="390"/>
    </location>
</feature>
<evidence type="ECO:0000313" key="9">
    <source>
        <dbReference type="EMBL" id="MDF0715633.1"/>
    </source>
</evidence>
<dbReference type="PANTHER" id="PTHR43853:SF21">
    <property type="entry name" value="STEROID 3-KETOACYL-COA THIOLASE"/>
    <property type="match status" value="1"/>
</dbReference>
<evidence type="ECO:0000259" key="8">
    <source>
        <dbReference type="Pfam" id="PF02803"/>
    </source>
</evidence>
<dbReference type="PROSITE" id="PS00737">
    <property type="entry name" value="THIOLASE_2"/>
    <property type="match status" value="1"/>
</dbReference>
<dbReference type="SUPFAM" id="SSF53901">
    <property type="entry name" value="Thiolase-like"/>
    <property type="match status" value="2"/>
</dbReference>
<evidence type="ECO:0000256" key="6">
    <source>
        <dbReference type="RuleBase" id="RU003557"/>
    </source>
</evidence>
<dbReference type="InterPro" id="IPR020615">
    <property type="entry name" value="Thiolase_acyl_enz_int_AS"/>
</dbReference>
<organism evidence="9 10">
    <name type="scientific">Flagellimonas yonaguniensis</name>
    <dbReference type="NCBI Taxonomy" id="3031325"/>
    <lineage>
        <taxon>Bacteria</taxon>
        <taxon>Pseudomonadati</taxon>
        <taxon>Bacteroidota</taxon>
        <taxon>Flavobacteriia</taxon>
        <taxon>Flavobacteriales</taxon>
        <taxon>Flavobacteriaceae</taxon>
        <taxon>Flagellimonas</taxon>
    </lineage>
</organism>
<dbReference type="PIRSF" id="PIRSF000429">
    <property type="entry name" value="Ac-CoA_Ac_transf"/>
    <property type="match status" value="1"/>
</dbReference>
<dbReference type="EC" id="2.3.1.16" evidence="5"/>
<dbReference type="InterPro" id="IPR020617">
    <property type="entry name" value="Thiolase_C"/>
</dbReference>
<dbReference type="InterPro" id="IPR050215">
    <property type="entry name" value="Thiolase-like_sf_Thiolase"/>
</dbReference>
<dbReference type="PANTHER" id="PTHR43853">
    <property type="entry name" value="3-KETOACYL-COA THIOLASE, PEROXISOMAL"/>
    <property type="match status" value="1"/>
</dbReference>